<keyword evidence="3" id="KW-1185">Reference proteome</keyword>
<dbReference type="PANTHER" id="PTHR46434:SF1">
    <property type="entry name" value="GENETIC INTERACTOR OF PROHIBITINS 3, MITOCHONDRIAL"/>
    <property type="match status" value="1"/>
</dbReference>
<dbReference type="InterPro" id="IPR050896">
    <property type="entry name" value="Mito_lipid_metab_GTPase"/>
</dbReference>
<gene>
    <name evidence="2" type="ORF">VTK73DRAFT_4777</name>
</gene>
<feature type="region of interest" description="Disordered" evidence="1">
    <location>
        <begin position="637"/>
        <end position="656"/>
    </location>
</feature>
<name>A0ABR3XZJ9_9PEZI</name>
<dbReference type="Proteomes" id="UP001586593">
    <property type="component" value="Unassembled WGS sequence"/>
</dbReference>
<dbReference type="SUPFAM" id="SSF52540">
    <property type="entry name" value="P-loop containing nucleoside triphosphate hydrolases"/>
    <property type="match status" value="1"/>
</dbReference>
<dbReference type="InterPro" id="IPR027417">
    <property type="entry name" value="P-loop_NTPase"/>
</dbReference>
<feature type="compositionally biased region" description="Basic residues" evidence="1">
    <location>
        <begin position="682"/>
        <end position="703"/>
    </location>
</feature>
<proteinExistence type="predicted"/>
<reference evidence="2 3" key="1">
    <citation type="journal article" date="2024" name="Commun. Biol.">
        <title>Comparative genomic analysis of thermophilic fungi reveals convergent evolutionary adaptations and gene losses.</title>
        <authorList>
            <person name="Steindorff A.S."/>
            <person name="Aguilar-Pontes M.V."/>
            <person name="Robinson A.J."/>
            <person name="Andreopoulos B."/>
            <person name="LaButti K."/>
            <person name="Kuo A."/>
            <person name="Mondo S."/>
            <person name="Riley R."/>
            <person name="Otillar R."/>
            <person name="Haridas S."/>
            <person name="Lipzen A."/>
            <person name="Grimwood J."/>
            <person name="Schmutz J."/>
            <person name="Clum A."/>
            <person name="Reid I.D."/>
            <person name="Moisan M.C."/>
            <person name="Butler G."/>
            <person name="Nguyen T.T.M."/>
            <person name="Dewar K."/>
            <person name="Conant G."/>
            <person name="Drula E."/>
            <person name="Henrissat B."/>
            <person name="Hansel C."/>
            <person name="Singer S."/>
            <person name="Hutchinson M.I."/>
            <person name="de Vries R.P."/>
            <person name="Natvig D.O."/>
            <person name="Powell A.J."/>
            <person name="Tsang A."/>
            <person name="Grigoriev I.V."/>
        </authorList>
    </citation>
    <scope>NUCLEOTIDE SEQUENCE [LARGE SCALE GENOMIC DNA]</scope>
    <source>
        <strain evidence="2 3">ATCC 24622</strain>
    </source>
</reference>
<protein>
    <recommendedName>
        <fullName evidence="4">Genetic interactor of prohibitins 3, mitochondrial</fullName>
    </recommendedName>
</protein>
<feature type="region of interest" description="Disordered" evidence="1">
    <location>
        <begin position="370"/>
        <end position="408"/>
    </location>
</feature>
<evidence type="ECO:0008006" key="4">
    <source>
        <dbReference type="Google" id="ProtNLM"/>
    </source>
</evidence>
<organism evidence="2 3">
    <name type="scientific">Phialemonium thermophilum</name>
    <dbReference type="NCBI Taxonomy" id="223376"/>
    <lineage>
        <taxon>Eukaryota</taxon>
        <taxon>Fungi</taxon>
        <taxon>Dikarya</taxon>
        <taxon>Ascomycota</taxon>
        <taxon>Pezizomycotina</taxon>
        <taxon>Sordariomycetes</taxon>
        <taxon>Sordariomycetidae</taxon>
        <taxon>Cephalothecales</taxon>
        <taxon>Cephalothecaceae</taxon>
        <taxon>Phialemonium</taxon>
    </lineage>
</organism>
<comment type="caution">
    <text evidence="2">The sequence shown here is derived from an EMBL/GenBank/DDBJ whole genome shotgun (WGS) entry which is preliminary data.</text>
</comment>
<feature type="region of interest" description="Disordered" evidence="1">
    <location>
        <begin position="610"/>
        <end position="629"/>
    </location>
</feature>
<evidence type="ECO:0000313" key="2">
    <source>
        <dbReference type="EMBL" id="KAL1881100.1"/>
    </source>
</evidence>
<sequence length="715" mass="79594">MQSSRSTCSRWLQRAFQMSTGPSRSELPVYLCPRLLENFLVPGSPFQRSFQRRYVSHLGGQETPGTHTAITATSVPPSLMSPAHTESPSERPLPQQCHGCGALTQTSLPDQPGYYNLSRKAVQSYLGLLKREARPRKHDDIVQEALGRLNLDGMGDMGVELKSLMDTYSDQSARWASEGELSTPPLCDRCHNLVHHHKGNSVYHPTIESLRATIEESPYKYNHVYHVIDAADFPLSLLPGINKLADIMPLRSQNRRSKSGRYTRGQKTEMSFIITRSDILAPQKWQVDALRPYLQEVLRNSLGRLGKNVRLGNVRCVSAKRGWGVKDLKEEIWDRGGAGWLVGKANVGKSQLFRSVFPVGRMSATPPPKHTIAVPVYPTARSSPGSREDGLEGMPTSGPEVSSLLPPPRIETDYPSMPVVSELPGTTASPIRVPFGRGKGELIDLPGLQRSELEMHVREEHRLSLLMQSRIVPEQQVLKPGKSLLLGGFIRLTPKNPDLVFLAYAFTPLTPHLTSTEKAISIQEQREDAPNIDNISLPGTGEKIQRAGSFQVRYDVTKQRAGPLTRKEAVNLKVDQLPFRVLGIDILIEGCGWVEVVAQVRSRQLFSKKRNLNTTPSDGPQVEGQKKPWNPDRVEFLDLSEPEPEPDSVSGEPDWPVIDVYTPEGKFVSSRKPMNGYLLNKPKMKSSKRPRQSMKGAKKREKLARRAEEAAVGSP</sequence>
<feature type="compositionally biased region" description="Polar residues" evidence="1">
    <location>
        <begin position="63"/>
        <end position="76"/>
    </location>
</feature>
<feature type="region of interest" description="Disordered" evidence="1">
    <location>
        <begin position="58"/>
        <end position="95"/>
    </location>
</feature>
<feature type="region of interest" description="Disordered" evidence="1">
    <location>
        <begin position="667"/>
        <end position="715"/>
    </location>
</feature>
<dbReference type="Gene3D" id="3.40.50.300">
    <property type="entry name" value="P-loop containing nucleotide triphosphate hydrolases"/>
    <property type="match status" value="1"/>
</dbReference>
<accession>A0ABR3XZJ9</accession>
<evidence type="ECO:0000313" key="3">
    <source>
        <dbReference type="Proteomes" id="UP001586593"/>
    </source>
</evidence>
<evidence type="ECO:0000256" key="1">
    <source>
        <dbReference type="SAM" id="MobiDB-lite"/>
    </source>
</evidence>
<dbReference type="EMBL" id="JAZHXJ010000027">
    <property type="protein sequence ID" value="KAL1881100.1"/>
    <property type="molecule type" value="Genomic_DNA"/>
</dbReference>
<dbReference type="PANTHER" id="PTHR46434">
    <property type="entry name" value="GENETIC INTERACTOR OF PROHIBITINS 3, MITOCHONDRIAL"/>
    <property type="match status" value="1"/>
</dbReference>